<evidence type="ECO:0000256" key="2">
    <source>
        <dbReference type="SAM" id="SignalP"/>
    </source>
</evidence>
<evidence type="ECO:0000313" key="4">
    <source>
        <dbReference type="RefSeq" id="XP_011501543.1"/>
    </source>
</evidence>
<feature type="region of interest" description="Disordered" evidence="1">
    <location>
        <begin position="66"/>
        <end position="91"/>
    </location>
</feature>
<gene>
    <name evidence="4" type="primary">LOC105365146</name>
</gene>
<reference evidence="4" key="1">
    <citation type="submission" date="2025-08" db="UniProtKB">
        <authorList>
            <consortium name="RefSeq"/>
        </authorList>
    </citation>
    <scope>IDENTIFICATION</scope>
</reference>
<dbReference type="KEGG" id="csol:105365146"/>
<dbReference type="Proteomes" id="UP000695007">
    <property type="component" value="Unplaced"/>
</dbReference>
<feature type="compositionally biased region" description="Low complexity" evidence="1">
    <location>
        <begin position="207"/>
        <end position="233"/>
    </location>
</feature>
<feature type="compositionally biased region" description="Acidic residues" evidence="1">
    <location>
        <begin position="234"/>
        <end position="244"/>
    </location>
</feature>
<dbReference type="AlphaFoldDB" id="A0AAJ6YNY0"/>
<evidence type="ECO:0000256" key="1">
    <source>
        <dbReference type="SAM" id="MobiDB-lite"/>
    </source>
</evidence>
<dbReference type="GeneID" id="105365146"/>
<dbReference type="RefSeq" id="XP_011501543.1">
    <property type="nucleotide sequence ID" value="XM_011503241.1"/>
</dbReference>
<feature type="signal peptide" evidence="2">
    <location>
        <begin position="1"/>
        <end position="22"/>
    </location>
</feature>
<feature type="chain" id="PRO_5042583657" evidence="2">
    <location>
        <begin position="23"/>
        <end position="244"/>
    </location>
</feature>
<keyword evidence="3" id="KW-1185">Reference proteome</keyword>
<feature type="compositionally biased region" description="Basic and acidic residues" evidence="1">
    <location>
        <begin position="138"/>
        <end position="188"/>
    </location>
</feature>
<proteinExistence type="predicted"/>
<keyword evidence="2" id="KW-0732">Signal</keyword>
<accession>A0AAJ6YNY0</accession>
<evidence type="ECO:0000313" key="3">
    <source>
        <dbReference type="Proteomes" id="UP000695007"/>
    </source>
</evidence>
<organism evidence="3 4">
    <name type="scientific">Ceratosolen solmsi marchali</name>
    <dbReference type="NCBI Taxonomy" id="326594"/>
    <lineage>
        <taxon>Eukaryota</taxon>
        <taxon>Metazoa</taxon>
        <taxon>Ecdysozoa</taxon>
        <taxon>Arthropoda</taxon>
        <taxon>Hexapoda</taxon>
        <taxon>Insecta</taxon>
        <taxon>Pterygota</taxon>
        <taxon>Neoptera</taxon>
        <taxon>Endopterygota</taxon>
        <taxon>Hymenoptera</taxon>
        <taxon>Apocrita</taxon>
        <taxon>Proctotrupomorpha</taxon>
        <taxon>Chalcidoidea</taxon>
        <taxon>Agaonidae</taxon>
        <taxon>Agaoninae</taxon>
        <taxon>Ceratosolen</taxon>
    </lineage>
</organism>
<name>A0AAJ6YNY0_9HYME</name>
<sequence length="244" mass="26586">MARSVLLVIALVLLEDTRTTLARATIGFDEHAVVDVDMVTVDSLRREVRQPAPQRVALEVSDLLSSSNVPKKTSHDNKHIKNSSGKSNEGGFYKTYGSDADGEKGYLKKTFSKGDHGYKTLDTFHKKLGDRYGFEEHEAFGKASDKEEEKQEDKSASTKHNHNTDHEGAGTDVETHYADDGEGDHSEYSDGGDSGHYSGDEGESDSYSESYSSSDGDGYDSGSAESYSSGGESSNEEDDGESYY</sequence>
<protein>
    <submittedName>
        <fullName evidence="4">Uncharacterized protein LOC105365146</fullName>
    </submittedName>
</protein>
<feature type="region of interest" description="Disordered" evidence="1">
    <location>
        <begin position="138"/>
        <end position="244"/>
    </location>
</feature>